<dbReference type="AlphaFoldDB" id="A0A4C1SA19"/>
<accession>A0A4C1SA19</accession>
<comment type="caution">
    <text evidence="1">The sequence shown here is derived from an EMBL/GenBank/DDBJ whole genome shotgun (WGS) entry which is preliminary data.</text>
</comment>
<organism evidence="1 2">
    <name type="scientific">Eumeta variegata</name>
    <name type="common">Bagworm moth</name>
    <name type="synonym">Eumeta japonica</name>
    <dbReference type="NCBI Taxonomy" id="151549"/>
    <lineage>
        <taxon>Eukaryota</taxon>
        <taxon>Metazoa</taxon>
        <taxon>Ecdysozoa</taxon>
        <taxon>Arthropoda</taxon>
        <taxon>Hexapoda</taxon>
        <taxon>Insecta</taxon>
        <taxon>Pterygota</taxon>
        <taxon>Neoptera</taxon>
        <taxon>Endopterygota</taxon>
        <taxon>Lepidoptera</taxon>
        <taxon>Glossata</taxon>
        <taxon>Ditrysia</taxon>
        <taxon>Tineoidea</taxon>
        <taxon>Psychidae</taxon>
        <taxon>Oiketicinae</taxon>
        <taxon>Eumeta</taxon>
    </lineage>
</organism>
<protein>
    <submittedName>
        <fullName evidence="1">Uncharacterized protein</fullName>
    </submittedName>
</protein>
<keyword evidence="2" id="KW-1185">Reference proteome</keyword>
<name>A0A4C1SA19_EUMVA</name>
<evidence type="ECO:0000313" key="2">
    <source>
        <dbReference type="Proteomes" id="UP000299102"/>
    </source>
</evidence>
<reference evidence="1 2" key="1">
    <citation type="journal article" date="2019" name="Commun. Biol.">
        <title>The bagworm genome reveals a unique fibroin gene that provides high tensile strength.</title>
        <authorList>
            <person name="Kono N."/>
            <person name="Nakamura H."/>
            <person name="Ohtoshi R."/>
            <person name="Tomita M."/>
            <person name="Numata K."/>
            <person name="Arakawa K."/>
        </authorList>
    </citation>
    <scope>NUCLEOTIDE SEQUENCE [LARGE SCALE GENOMIC DNA]</scope>
</reference>
<dbReference type="EMBL" id="BGZK01006492">
    <property type="protein sequence ID" value="GBO99062.1"/>
    <property type="molecule type" value="Genomic_DNA"/>
</dbReference>
<evidence type="ECO:0000313" key="1">
    <source>
        <dbReference type="EMBL" id="GBO99062.1"/>
    </source>
</evidence>
<gene>
    <name evidence="1" type="ORF">EVAR_73814_1</name>
</gene>
<dbReference type="Proteomes" id="UP000299102">
    <property type="component" value="Unassembled WGS sequence"/>
</dbReference>
<proteinExistence type="predicted"/>
<sequence>MIELYRCQLGCDIKTGWAGPTKYYTIIKYKSEVNASAIKFSLVGKSSVNSFPLHRIIYSFQEAGNTLVTPLEIGVSIGSGDHLVSSGSYTGLLEKYM</sequence>